<protein>
    <submittedName>
        <fullName evidence="1">Uncharacterized protein</fullName>
    </submittedName>
</protein>
<reference evidence="1" key="1">
    <citation type="submission" date="2018-05" db="EMBL/GenBank/DDBJ databases">
        <authorList>
            <person name="Lanie J.A."/>
            <person name="Ng W.-L."/>
            <person name="Kazmierczak K.M."/>
            <person name="Andrzejewski T.M."/>
            <person name="Davidsen T.M."/>
            <person name="Wayne K.J."/>
            <person name="Tettelin H."/>
            <person name="Glass J.I."/>
            <person name="Rusch D."/>
            <person name="Podicherti R."/>
            <person name="Tsui H.-C.T."/>
            <person name="Winkler M.E."/>
        </authorList>
    </citation>
    <scope>NUCLEOTIDE SEQUENCE</scope>
</reference>
<organism evidence="1">
    <name type="scientific">marine metagenome</name>
    <dbReference type="NCBI Taxonomy" id="408172"/>
    <lineage>
        <taxon>unclassified sequences</taxon>
        <taxon>metagenomes</taxon>
        <taxon>ecological metagenomes</taxon>
    </lineage>
</organism>
<dbReference type="AlphaFoldDB" id="A0A382V2Q6"/>
<gene>
    <name evidence="1" type="ORF">METZ01_LOCUS393637</name>
</gene>
<sequence length="131" mass="13273">MFKNILFSMMFLVSGLLANTLGLSDNGDGTWDVTYSSEDIIAGFQFNVDGATINSASGGDATANGFIISTSSTTALGFSLTGGSIPAGSGTLVNLNLTGEPSGLSGIVMADPSGDSLDFTYDDGVDEVYGC</sequence>
<dbReference type="EMBL" id="UINC01148732">
    <property type="protein sequence ID" value="SVD40783.1"/>
    <property type="molecule type" value="Genomic_DNA"/>
</dbReference>
<name>A0A382V2Q6_9ZZZZ</name>
<accession>A0A382V2Q6</accession>
<evidence type="ECO:0000313" key="1">
    <source>
        <dbReference type="EMBL" id="SVD40783.1"/>
    </source>
</evidence>
<feature type="non-terminal residue" evidence="1">
    <location>
        <position position="131"/>
    </location>
</feature>
<proteinExistence type="predicted"/>